<keyword evidence="3 6" id="KW-0067">ATP-binding</keyword>
<feature type="binding site" evidence="6">
    <location>
        <begin position="32"/>
        <end position="39"/>
    </location>
    <ligand>
        <name>ATP</name>
        <dbReference type="ChEBI" id="CHEBI:30616"/>
    </ligand>
</feature>
<comment type="subcellular location">
    <subcellularLocation>
        <location evidence="6">Cytoplasm</location>
    </subcellularLocation>
</comment>
<keyword evidence="1 6" id="KW-0963">Cytoplasm</keyword>
<dbReference type="SUPFAM" id="SSF52540">
    <property type="entry name" value="P-loop containing nucleoside triphosphate hydrolases"/>
    <property type="match status" value="1"/>
</dbReference>
<dbReference type="EMBL" id="JAAYEE010000253">
    <property type="protein sequence ID" value="NLW36463.1"/>
    <property type="molecule type" value="Genomic_DNA"/>
</dbReference>
<feature type="coiled-coil region" evidence="6">
    <location>
        <begin position="160"/>
        <end position="194"/>
    </location>
</feature>
<dbReference type="InterPro" id="IPR024704">
    <property type="entry name" value="SMC"/>
</dbReference>
<reference evidence="9" key="1">
    <citation type="journal article" date="2020" name="Biotechnol. Biofuels">
        <title>New insights from the biogas microbiome by comprehensive genome-resolved metagenomics of nearly 1600 species originating from multiple anaerobic digesters.</title>
        <authorList>
            <person name="Campanaro S."/>
            <person name="Treu L."/>
            <person name="Rodriguez-R L.M."/>
            <person name="Kovalovszki A."/>
            <person name="Ziels R.M."/>
            <person name="Maus I."/>
            <person name="Zhu X."/>
            <person name="Kougias P.G."/>
            <person name="Basile A."/>
            <person name="Luo G."/>
            <person name="Schluter A."/>
            <person name="Konstantinidis K.T."/>
            <person name="Angelidaki I."/>
        </authorList>
    </citation>
    <scope>NUCLEOTIDE SEQUENCE</scope>
    <source>
        <strain evidence="9">AS06rmzACSIP_7</strain>
    </source>
</reference>
<comment type="similarity">
    <text evidence="6">Belongs to the SMC family.</text>
</comment>
<dbReference type="GO" id="GO:0030261">
    <property type="term" value="P:chromosome condensation"/>
    <property type="evidence" value="ECO:0007669"/>
    <property type="project" value="InterPro"/>
</dbReference>
<proteinExistence type="inferred from homology"/>
<comment type="function">
    <text evidence="6">Required for chromosome condensation and partitioning.</text>
</comment>
<evidence type="ECO:0000256" key="1">
    <source>
        <dbReference type="ARBA" id="ARBA00022490"/>
    </source>
</evidence>
<evidence type="ECO:0000256" key="7">
    <source>
        <dbReference type="SAM" id="MobiDB-lite"/>
    </source>
</evidence>
<dbReference type="GO" id="GO:0016887">
    <property type="term" value="F:ATP hydrolysis activity"/>
    <property type="evidence" value="ECO:0007669"/>
    <property type="project" value="InterPro"/>
</dbReference>
<feature type="coiled-coil region" evidence="6">
    <location>
        <begin position="658"/>
        <end position="752"/>
    </location>
</feature>
<evidence type="ECO:0000256" key="5">
    <source>
        <dbReference type="ARBA" id="ARBA00023125"/>
    </source>
</evidence>
<keyword evidence="5 6" id="KW-0238">DNA-binding</keyword>
<dbReference type="GO" id="GO:0007062">
    <property type="term" value="P:sister chromatid cohesion"/>
    <property type="evidence" value="ECO:0007669"/>
    <property type="project" value="InterPro"/>
</dbReference>
<feature type="coiled-coil region" evidence="6">
    <location>
        <begin position="227"/>
        <end position="268"/>
    </location>
</feature>
<evidence type="ECO:0000313" key="10">
    <source>
        <dbReference type="Proteomes" id="UP000777265"/>
    </source>
</evidence>
<dbReference type="InterPro" id="IPR003395">
    <property type="entry name" value="RecF/RecN/SMC_N"/>
</dbReference>
<name>A0A971M5L0_9BACT</name>
<dbReference type="PANTHER" id="PTHR43977">
    <property type="entry name" value="STRUCTURAL MAINTENANCE OF CHROMOSOMES PROTEIN 3"/>
    <property type="match status" value="1"/>
</dbReference>
<dbReference type="Proteomes" id="UP000777265">
    <property type="component" value="Unassembled WGS sequence"/>
</dbReference>
<dbReference type="Pfam" id="PF02463">
    <property type="entry name" value="SMC_N"/>
    <property type="match status" value="1"/>
</dbReference>
<keyword evidence="2 6" id="KW-0547">Nucleotide-binding</keyword>
<evidence type="ECO:0000256" key="6">
    <source>
        <dbReference type="HAMAP-Rule" id="MF_01894"/>
    </source>
</evidence>
<gene>
    <name evidence="6" type="primary">smc</name>
    <name evidence="9" type="ORF">GXY80_13465</name>
</gene>
<dbReference type="GO" id="GO:0007059">
    <property type="term" value="P:chromosome segregation"/>
    <property type="evidence" value="ECO:0007669"/>
    <property type="project" value="UniProtKB-UniRule"/>
</dbReference>
<dbReference type="HAMAP" id="MF_01894">
    <property type="entry name" value="Smc_prok"/>
    <property type="match status" value="1"/>
</dbReference>
<keyword evidence="4 6" id="KW-0175">Coiled coil</keyword>
<feature type="compositionally biased region" description="Polar residues" evidence="7">
    <location>
        <begin position="418"/>
        <end position="431"/>
    </location>
</feature>
<dbReference type="Gene3D" id="3.40.50.300">
    <property type="entry name" value="P-loop containing nucleotide triphosphate hydrolases"/>
    <property type="match status" value="2"/>
</dbReference>
<feature type="coiled-coil region" evidence="6">
    <location>
        <begin position="917"/>
        <end position="961"/>
    </location>
</feature>
<dbReference type="AlphaFoldDB" id="A0A971M5L0"/>
<dbReference type="PIRSF" id="PIRSF005719">
    <property type="entry name" value="SMC"/>
    <property type="match status" value="1"/>
</dbReference>
<dbReference type="GO" id="GO:0006260">
    <property type="term" value="P:DNA replication"/>
    <property type="evidence" value="ECO:0007669"/>
    <property type="project" value="UniProtKB-UniRule"/>
</dbReference>
<dbReference type="GO" id="GO:0005524">
    <property type="term" value="F:ATP binding"/>
    <property type="evidence" value="ECO:0007669"/>
    <property type="project" value="UniProtKB-UniRule"/>
</dbReference>
<evidence type="ECO:0000313" key="9">
    <source>
        <dbReference type="EMBL" id="NLW36463.1"/>
    </source>
</evidence>
<evidence type="ECO:0000256" key="2">
    <source>
        <dbReference type="ARBA" id="ARBA00022741"/>
    </source>
</evidence>
<accession>A0A971M5L0</accession>
<dbReference type="InterPro" id="IPR011890">
    <property type="entry name" value="SMC_prok"/>
</dbReference>
<organism evidence="9 10">
    <name type="scientific">Syntrophorhabdus aromaticivorans</name>
    <dbReference type="NCBI Taxonomy" id="328301"/>
    <lineage>
        <taxon>Bacteria</taxon>
        <taxon>Pseudomonadati</taxon>
        <taxon>Thermodesulfobacteriota</taxon>
        <taxon>Syntrophorhabdia</taxon>
        <taxon>Syntrophorhabdales</taxon>
        <taxon>Syntrophorhabdaceae</taxon>
        <taxon>Syntrophorhabdus</taxon>
    </lineage>
</organism>
<dbReference type="GO" id="GO:0005737">
    <property type="term" value="C:cytoplasm"/>
    <property type="evidence" value="ECO:0007669"/>
    <property type="project" value="UniProtKB-SubCell"/>
</dbReference>
<evidence type="ECO:0000256" key="3">
    <source>
        <dbReference type="ARBA" id="ARBA00022840"/>
    </source>
</evidence>
<protein>
    <recommendedName>
        <fullName evidence="6">Chromosome partition protein Smc</fullName>
    </recommendedName>
</protein>
<evidence type="ECO:0000256" key="4">
    <source>
        <dbReference type="ARBA" id="ARBA00023054"/>
    </source>
</evidence>
<dbReference type="GO" id="GO:0003677">
    <property type="term" value="F:DNA binding"/>
    <property type="evidence" value="ECO:0007669"/>
    <property type="project" value="UniProtKB-UniRule"/>
</dbReference>
<dbReference type="Gene3D" id="1.10.287.1490">
    <property type="match status" value="1"/>
</dbReference>
<evidence type="ECO:0000259" key="8">
    <source>
        <dbReference type="Pfam" id="PF02463"/>
    </source>
</evidence>
<comment type="caution">
    <text evidence="9">The sequence shown here is derived from an EMBL/GenBank/DDBJ whole genome shotgun (WGS) entry which is preliminary data.</text>
</comment>
<feature type="region of interest" description="Disordered" evidence="7">
    <location>
        <begin position="403"/>
        <end position="438"/>
    </location>
</feature>
<comment type="subunit">
    <text evidence="6">Homodimer.</text>
</comment>
<feature type="coiled-coil region" evidence="6">
    <location>
        <begin position="802"/>
        <end position="871"/>
    </location>
</feature>
<reference evidence="9" key="2">
    <citation type="submission" date="2020-01" db="EMBL/GenBank/DDBJ databases">
        <authorList>
            <person name="Campanaro S."/>
        </authorList>
    </citation>
    <scope>NUCLEOTIDE SEQUENCE</scope>
    <source>
        <strain evidence="9">AS06rmzACSIP_7</strain>
    </source>
</reference>
<feature type="domain" description="RecF/RecN/SMC N-terminal" evidence="8">
    <location>
        <begin position="3"/>
        <end position="1104"/>
    </location>
</feature>
<dbReference type="InterPro" id="IPR027417">
    <property type="entry name" value="P-loop_NTPase"/>
</dbReference>
<sequence>MRLQRLELFGFKSFFNRTVFQFDEGITSIVGPNGCGKSNVVDAVVWALGERGTKSLRVKDMGDVIFHGSNGKRPVNIAEVTIELTDGGNDVAVKRRIYRDGANEYYLNGSLVRLKDVQDFFLGTGIGVNSYAIVEQGRIEYLIRMKSQERRVVIEETGGITRFEEKKREAALRLEEVNSNLERVEDIYSEVTKAFAKAEVEWQRWQTYKGLADRQAEIEKWILLEGFTKLRKRMAKIAERRDELDKELNRKERDKDRLRQELLAKEDEFSLIDTTTRKLEVDIKGREKDMESRLLEIEYVRGELKRLENELNGFLKTKRGLEERIAAYEGDIVALKHTRQEREQALAAEEAQSKGLDEARQALKERVEEYGQKIEAERVELFVAMSTITEIKNRISEIERQARERKKREEKRAEEQTKLTNRLGQLQSSRTGAEERLERARVDKSAMLAEEGGAARERQRINDLVQAEKNVIESLKSEKRGKEEFLRQMASIRSDKREGIPDAKKLIDVIRADETREKAIERFFFRELEYHVLQGMDRAAIAETVQKHPANYIFFPPKGMFKLNSEEVGLDVTWIDSLEEGLERIESGEEGLFLNDSISIDSRGFILREKDAKKVDLKQFRERKKAERALIDIEEKLLERSRAMREAQESLSRCNAAYRDIKAGREEQEKAINSLEREILLIDAEVSIVEERLGELDTEMDFLDEAPATTVEALAEEKRSHEAAKEEREERMKALRQELDRVKRDYEDATAMARDTAIRIERQKNGLKTLGEDVERKVALITTTNDEKERIGGKAVRTVEAIAGQTGKMQELEKTYETIKEATGKDIERYEGLKETAGNLHMEKQALQEGIDAVQKEIEKIRSRKEGGERETAILLEKEETITERLTTVYGMENPEDVPAPSGRDFEAERERTVREISELGEVNFRAEKEYTELKERVAFLEQQKEDLRSAMDSLKKTIAKIDSLSKDIFLETFETVNNAFKRFTQMLFKGGQGYLAMSQENGGVDMYVQPPGKRVVRMEQLSGGEKALISLGFLLSLMDTKPSPFSLMDEIDAPLDDANLMGLMDIIADISRKTQIIFITHNRITMECSNTIYGITMEDEGISKVVSVRL</sequence>
<comment type="domain">
    <text evidence="6">Contains large globular domains required for ATP hydrolysis at each terminus and a third globular domain forming a flexible hinge near the middle of the molecule. These domains are separated by coiled-coil structures.</text>
</comment>